<evidence type="ECO:0000313" key="1">
    <source>
        <dbReference type="EMBL" id="RCW87599.1"/>
    </source>
</evidence>
<protein>
    <submittedName>
        <fullName evidence="1">Uncharacterized protein</fullName>
    </submittedName>
</protein>
<name>A0A368Z6M5_9HYPH</name>
<reference evidence="1 2" key="1">
    <citation type="submission" date="2018-07" db="EMBL/GenBank/DDBJ databases">
        <title>Genomic Encyclopedia of Type Strains, Phase III (KMG-III): the genomes of soil and plant-associated and newly described type strains.</title>
        <authorList>
            <person name="Whitman W."/>
        </authorList>
    </citation>
    <scope>NUCLEOTIDE SEQUENCE [LARGE SCALE GENOMIC DNA]</scope>
    <source>
        <strain evidence="1 2">31-25a</strain>
    </source>
</reference>
<accession>A0A368Z6M5</accession>
<dbReference type="AlphaFoldDB" id="A0A368Z6M5"/>
<evidence type="ECO:0000313" key="2">
    <source>
        <dbReference type="Proteomes" id="UP000253324"/>
    </source>
</evidence>
<dbReference type="Proteomes" id="UP000253324">
    <property type="component" value="Unassembled WGS sequence"/>
</dbReference>
<proteinExistence type="predicted"/>
<organism evidence="1 2">
    <name type="scientific">Phyllobacterium bourgognense</name>
    <dbReference type="NCBI Taxonomy" id="314236"/>
    <lineage>
        <taxon>Bacteria</taxon>
        <taxon>Pseudomonadati</taxon>
        <taxon>Pseudomonadota</taxon>
        <taxon>Alphaproteobacteria</taxon>
        <taxon>Hyphomicrobiales</taxon>
        <taxon>Phyllobacteriaceae</taxon>
        <taxon>Phyllobacterium</taxon>
    </lineage>
</organism>
<sequence>MDECETFLTDRITTAHEEALYQPQTREGWMAIFYEMNPLQLGAYAHLAVELDAPARFDRDFWRNVAEALTHVSFLAIGINEHRRQVALKLAEKSLDVARQIDKNHPEMLALYDKAWGAYIESGEEWSGRRLELFKQGLINEWGASVKSRKA</sequence>
<keyword evidence="2" id="KW-1185">Reference proteome</keyword>
<dbReference type="EMBL" id="QPJM01000001">
    <property type="protein sequence ID" value="RCW87599.1"/>
    <property type="molecule type" value="Genomic_DNA"/>
</dbReference>
<comment type="caution">
    <text evidence="1">The sequence shown here is derived from an EMBL/GenBank/DDBJ whole genome shotgun (WGS) entry which is preliminary data.</text>
</comment>
<gene>
    <name evidence="1" type="ORF">C7476_101365</name>
</gene>